<feature type="transmembrane region" description="Helical" evidence="1">
    <location>
        <begin position="41"/>
        <end position="59"/>
    </location>
</feature>
<feature type="domain" description="SMODS and SLOG-associating 2TM effector" evidence="2">
    <location>
        <begin position="6"/>
        <end position="169"/>
    </location>
</feature>
<comment type="caution">
    <text evidence="3">The sequence shown here is derived from an EMBL/GenBank/DDBJ whole genome shotgun (WGS) entry which is preliminary data.</text>
</comment>
<accession>A0A261TZD5</accession>
<keyword evidence="1" id="KW-0472">Membrane</keyword>
<evidence type="ECO:0000313" key="4">
    <source>
        <dbReference type="Proteomes" id="UP000216913"/>
    </source>
</evidence>
<keyword evidence="1" id="KW-0812">Transmembrane</keyword>
<keyword evidence="1" id="KW-1133">Transmembrane helix</keyword>
<reference evidence="3 4" key="1">
    <citation type="submission" date="2017-05" db="EMBL/GenBank/DDBJ databases">
        <title>Complete and WGS of Bordetella genogroups.</title>
        <authorList>
            <person name="Spilker T."/>
            <person name="LiPuma J."/>
        </authorList>
    </citation>
    <scope>NUCLEOTIDE SEQUENCE [LARGE SCALE GENOMIC DNA]</scope>
    <source>
        <strain evidence="3 4">AU10456</strain>
    </source>
</reference>
<dbReference type="NCBIfam" id="NF033632">
    <property type="entry name" value="SLATT_4"/>
    <property type="match status" value="1"/>
</dbReference>
<feature type="transmembrane region" description="Helical" evidence="1">
    <location>
        <begin position="65"/>
        <end position="82"/>
    </location>
</feature>
<evidence type="ECO:0000313" key="3">
    <source>
        <dbReference type="EMBL" id="OZI55044.1"/>
    </source>
</evidence>
<dbReference type="InterPro" id="IPR040811">
    <property type="entry name" value="SLATT_4"/>
</dbReference>
<proteinExistence type="predicted"/>
<name>A0A261TZD5_9BORD</name>
<keyword evidence="4" id="KW-1185">Reference proteome</keyword>
<dbReference type="AlphaFoldDB" id="A0A261TZD5"/>
<gene>
    <name evidence="3" type="ORF">CAL25_01100</name>
</gene>
<dbReference type="Pfam" id="PF18186">
    <property type="entry name" value="SLATT_4"/>
    <property type="match status" value="1"/>
</dbReference>
<dbReference type="EMBL" id="NEVP01000001">
    <property type="protein sequence ID" value="OZI55044.1"/>
    <property type="molecule type" value="Genomic_DNA"/>
</dbReference>
<sequence length="184" mass="20132">MMNDTLEGQLREMYGRVAYTHKTHEKMADGYIARYKLIKRIEIALSAISSGSLVIAALGDSKAGTIAGALLSTVLLGLLLYFKEASLGEQAQKHTVTASKLWGVRERLLSVLVDLGRGGSIDAAAAARDSINEELEQVYRGAPRTDAKAYVAAQNALKHQEELFFSDSELDHLLPKQLRKTSRS</sequence>
<dbReference type="Proteomes" id="UP000216913">
    <property type="component" value="Unassembled WGS sequence"/>
</dbReference>
<organism evidence="3 4">
    <name type="scientific">Bordetella genomosp. 5</name>
    <dbReference type="NCBI Taxonomy" id="1395608"/>
    <lineage>
        <taxon>Bacteria</taxon>
        <taxon>Pseudomonadati</taxon>
        <taxon>Pseudomonadota</taxon>
        <taxon>Betaproteobacteria</taxon>
        <taxon>Burkholderiales</taxon>
        <taxon>Alcaligenaceae</taxon>
        <taxon>Bordetella</taxon>
    </lineage>
</organism>
<protein>
    <recommendedName>
        <fullName evidence="2">SMODS and SLOG-associating 2TM effector domain-containing protein</fullName>
    </recommendedName>
</protein>
<evidence type="ECO:0000259" key="2">
    <source>
        <dbReference type="Pfam" id="PF18186"/>
    </source>
</evidence>
<dbReference type="RefSeq" id="WP_094798099.1">
    <property type="nucleotide sequence ID" value="NZ_NEVP01000001.1"/>
</dbReference>
<dbReference type="OrthoDB" id="1099722at2"/>
<evidence type="ECO:0000256" key="1">
    <source>
        <dbReference type="SAM" id="Phobius"/>
    </source>
</evidence>